<sequence length="74" mass="7927">MHCYDCLAADRTTVAAAVCGSCGAALCAEHVHEERKQVRQVVGMGKATHDPPARRLLCAVCSYATHKVSTEDEP</sequence>
<proteinExistence type="predicted"/>
<evidence type="ECO:0000313" key="2">
    <source>
        <dbReference type="Proteomes" id="UP000682308"/>
    </source>
</evidence>
<name>A0A941FF38_9ACTN</name>
<gene>
    <name evidence="1" type="ORF">KEF29_04840</name>
</gene>
<organism evidence="1 2">
    <name type="scientific">Streptomyces tuirus</name>
    <dbReference type="NCBI Taxonomy" id="68278"/>
    <lineage>
        <taxon>Bacteria</taxon>
        <taxon>Bacillati</taxon>
        <taxon>Actinomycetota</taxon>
        <taxon>Actinomycetes</taxon>
        <taxon>Kitasatosporales</taxon>
        <taxon>Streptomycetaceae</taxon>
        <taxon>Streptomyces</taxon>
    </lineage>
</organism>
<dbReference type="Pfam" id="PF09947">
    <property type="entry name" value="DUF2180"/>
    <property type="match status" value="1"/>
</dbReference>
<comment type="caution">
    <text evidence="1">The sequence shown here is derived from an EMBL/GenBank/DDBJ whole genome shotgun (WGS) entry which is preliminary data.</text>
</comment>
<accession>A0A941FF38</accession>
<keyword evidence="2" id="KW-1185">Reference proteome</keyword>
<dbReference type="EMBL" id="JAGTPG010000001">
    <property type="protein sequence ID" value="MBR8638857.1"/>
    <property type="molecule type" value="Genomic_DNA"/>
</dbReference>
<protein>
    <submittedName>
        <fullName evidence="1">DUF2180 family protein</fullName>
    </submittedName>
</protein>
<reference evidence="1 2" key="1">
    <citation type="submission" date="2021-04" db="EMBL/GenBank/DDBJ databases">
        <title>Characterization of the biosynthetic gene cluster of new lipopeptides with antitumor activity in the genome of the marine Streptomyces PHM034.</title>
        <authorList>
            <person name="Ceniceros A."/>
            <person name="Canedo L."/>
            <person name="Mendez C."/>
            <person name="Olano C."/>
            <person name="Schleissner C."/>
            <person name="Cuevas C."/>
            <person name="De La Calle F."/>
            <person name="Salas J.A."/>
        </authorList>
    </citation>
    <scope>NUCLEOTIDE SEQUENCE [LARGE SCALE GENOMIC DNA]</scope>
    <source>
        <strain evidence="1 2">PHM034</strain>
    </source>
</reference>
<evidence type="ECO:0000313" key="1">
    <source>
        <dbReference type="EMBL" id="MBR8638857.1"/>
    </source>
</evidence>
<dbReference type="InterPro" id="IPR017211">
    <property type="entry name" value="UCP037465_Znf"/>
</dbReference>
<dbReference type="Proteomes" id="UP000682308">
    <property type="component" value="Unassembled WGS sequence"/>
</dbReference>
<dbReference type="AlphaFoldDB" id="A0A941FF38"/>